<evidence type="ECO:0000313" key="2">
    <source>
        <dbReference type="Proteomes" id="UP001440984"/>
    </source>
</evidence>
<accession>A0ABV0L8I5</accession>
<proteinExistence type="predicted"/>
<dbReference type="EMBL" id="JBDZYD010000002">
    <property type="protein sequence ID" value="MEQ0558617.1"/>
    <property type="molecule type" value="Genomic_DNA"/>
</dbReference>
<name>A0ABV0L8I5_9PSEU</name>
<reference evidence="1 2" key="1">
    <citation type="submission" date="2024-05" db="EMBL/GenBank/DDBJ databases">
        <authorList>
            <person name="Zhao H."/>
            <person name="Xu Y."/>
            <person name="Lin S."/>
            <person name="Spain J.C."/>
            <person name="Zhou N.-Y."/>
        </authorList>
    </citation>
    <scope>NUCLEOTIDE SEQUENCE [LARGE SCALE GENOMIC DNA]</scope>
    <source>
        <strain evidence="1 2">NEAU-NG30</strain>
    </source>
</reference>
<comment type="caution">
    <text evidence="1">The sequence shown here is derived from an EMBL/GenBank/DDBJ whole genome shotgun (WGS) entry which is preliminary data.</text>
</comment>
<evidence type="ECO:0000313" key="1">
    <source>
        <dbReference type="EMBL" id="MEQ0558617.1"/>
    </source>
</evidence>
<keyword evidence="2" id="KW-1185">Reference proteome</keyword>
<sequence length="358" mass="38187">MSRLAVLLSGTLVVTTIAGLCEIPGAAASTSDYPVITAAADPAATARKLVRRLAGKDPRAAVRADAWVAWADESDGAVFDFLDHGLAEAEQRAAETAAVDADFCRRILATYTAAYAPEVNAAAQRALLGTDSDRELFVRQGFAAAEQRDRLARDADGRQQAALAEADRQYVRTLATHDPGAQVRAAAAWATRPGATDADIVEFFAYGWATGAELDLEAHRLRDAEHEARWLATVRRLLLEAQAAEQAALDAAGEAAAQLREAAARAWQRVGEQTAAPRVAWADAERAAREQAANWAAVAAAARAATGPNWQAVRDAADPVLTSWAAEQDWAAGQAVFWNDLLARAVDGETRMRNPVVR</sequence>
<organism evidence="1 2">
    <name type="scientific">Amycolatopsis melonis</name>
    <dbReference type="NCBI Taxonomy" id="3156488"/>
    <lineage>
        <taxon>Bacteria</taxon>
        <taxon>Bacillati</taxon>
        <taxon>Actinomycetota</taxon>
        <taxon>Actinomycetes</taxon>
        <taxon>Pseudonocardiales</taxon>
        <taxon>Pseudonocardiaceae</taxon>
        <taxon>Amycolatopsis</taxon>
    </lineage>
</organism>
<dbReference type="RefSeq" id="WP_348948093.1">
    <property type="nucleotide sequence ID" value="NZ_JBDZYD010000002.1"/>
</dbReference>
<dbReference type="Proteomes" id="UP001440984">
    <property type="component" value="Unassembled WGS sequence"/>
</dbReference>
<gene>
    <name evidence="1" type="ORF">ABJI51_06020</name>
</gene>
<protein>
    <submittedName>
        <fullName evidence="1">Uncharacterized protein</fullName>
    </submittedName>
</protein>